<sequence length="99" mass="10877">MPPLTVALMIAALTAKGSIRGGLKSTLHSEDCGILKVLRDLNHPSARLSTKSLETLQPADQGILNSAWLNTNRVFPQNIKKRQDISSYNINSFALRYGK</sequence>
<name>A0A3Q3B1G6_KRYMA</name>
<dbReference type="Proteomes" id="UP000264800">
    <property type="component" value="Unplaced"/>
</dbReference>
<evidence type="ECO:0000313" key="1">
    <source>
        <dbReference type="Ensembl" id="ENSKMAP00000022755.1"/>
    </source>
</evidence>
<protein>
    <submittedName>
        <fullName evidence="1">Uncharacterized protein</fullName>
    </submittedName>
</protein>
<evidence type="ECO:0000313" key="2">
    <source>
        <dbReference type="Proteomes" id="UP000264800"/>
    </source>
</evidence>
<proteinExistence type="predicted"/>
<dbReference type="OMA" id="GWWIAKM"/>
<reference evidence="1" key="1">
    <citation type="submission" date="2025-08" db="UniProtKB">
        <authorList>
            <consortium name="Ensembl"/>
        </authorList>
    </citation>
    <scope>IDENTIFICATION</scope>
</reference>
<reference evidence="1" key="2">
    <citation type="submission" date="2025-09" db="UniProtKB">
        <authorList>
            <consortium name="Ensembl"/>
        </authorList>
    </citation>
    <scope>IDENTIFICATION</scope>
</reference>
<dbReference type="Ensembl" id="ENSKMAT00000023045.1">
    <property type="protein sequence ID" value="ENSKMAP00000022755.1"/>
    <property type="gene ID" value="ENSKMAG00000016894.1"/>
</dbReference>
<dbReference type="AlphaFoldDB" id="A0A3Q3B1G6"/>
<accession>A0A3Q3B1G6</accession>
<organism evidence="1 2">
    <name type="scientific">Kryptolebias marmoratus</name>
    <name type="common">Mangrove killifish</name>
    <name type="synonym">Rivulus marmoratus</name>
    <dbReference type="NCBI Taxonomy" id="37003"/>
    <lineage>
        <taxon>Eukaryota</taxon>
        <taxon>Metazoa</taxon>
        <taxon>Chordata</taxon>
        <taxon>Craniata</taxon>
        <taxon>Vertebrata</taxon>
        <taxon>Euteleostomi</taxon>
        <taxon>Actinopterygii</taxon>
        <taxon>Neopterygii</taxon>
        <taxon>Teleostei</taxon>
        <taxon>Neoteleostei</taxon>
        <taxon>Acanthomorphata</taxon>
        <taxon>Ovalentaria</taxon>
        <taxon>Atherinomorphae</taxon>
        <taxon>Cyprinodontiformes</taxon>
        <taxon>Rivulidae</taxon>
        <taxon>Kryptolebias</taxon>
    </lineage>
</organism>
<dbReference type="GeneTree" id="ENSGT00940000177304"/>
<keyword evidence="2" id="KW-1185">Reference proteome</keyword>